<dbReference type="Pfam" id="PF12833">
    <property type="entry name" value="HTH_18"/>
    <property type="match status" value="1"/>
</dbReference>
<evidence type="ECO:0000256" key="1">
    <source>
        <dbReference type="ARBA" id="ARBA00023015"/>
    </source>
</evidence>
<dbReference type="PANTHER" id="PTHR46796:SF13">
    <property type="entry name" value="HTH-TYPE TRANSCRIPTIONAL ACTIVATOR RHAS"/>
    <property type="match status" value="1"/>
</dbReference>
<gene>
    <name evidence="5" type="ORF">JOC95_002793</name>
</gene>
<proteinExistence type="predicted"/>
<evidence type="ECO:0000313" key="5">
    <source>
        <dbReference type="EMBL" id="MBM7620938.1"/>
    </source>
</evidence>
<dbReference type="InterPro" id="IPR050204">
    <property type="entry name" value="AraC_XylS_family_regulators"/>
</dbReference>
<dbReference type="PANTHER" id="PTHR46796">
    <property type="entry name" value="HTH-TYPE TRANSCRIPTIONAL ACTIVATOR RHAS-RELATED"/>
    <property type="match status" value="1"/>
</dbReference>
<sequence length="265" mass="30586">MIYQIKRPDKRLQPWVECYWHVQLHTGKEGKRETILPNGKVEMIFALEGDYRVGNRRTYRMKHAWLSGLQEEPLHIEYNGASNLIGIRFHPSGLFPFLHIPISETVNEVEPLEMIWGSFAAEIFENLSETGTIGDIFCKLDNYLQRKINGEKENQHSLIKKLINEISIMPTLSFSLLAEEMGYSERHLNRIFKDMTGISPKLLAQIFRFEKASMELFKSPAGSVGSAAMDLGYYDQSHFIREFKRFSGMTPGEYKKKAIASNNFL</sequence>
<dbReference type="Proteomes" id="UP000737402">
    <property type="component" value="Unassembled WGS sequence"/>
</dbReference>
<dbReference type="PROSITE" id="PS01124">
    <property type="entry name" value="HTH_ARAC_FAMILY_2"/>
    <property type="match status" value="1"/>
</dbReference>
<dbReference type="InterPro" id="IPR020449">
    <property type="entry name" value="Tscrpt_reg_AraC-type_HTH"/>
</dbReference>
<evidence type="ECO:0000313" key="6">
    <source>
        <dbReference type="Proteomes" id="UP000737402"/>
    </source>
</evidence>
<comment type="caution">
    <text evidence="5">The sequence shown here is derived from an EMBL/GenBank/DDBJ whole genome shotgun (WGS) entry which is preliminary data.</text>
</comment>
<evidence type="ECO:0000259" key="4">
    <source>
        <dbReference type="PROSITE" id="PS01124"/>
    </source>
</evidence>
<keyword evidence="6" id="KW-1185">Reference proteome</keyword>
<dbReference type="InterPro" id="IPR018060">
    <property type="entry name" value="HTH_AraC"/>
</dbReference>
<keyword evidence="2" id="KW-0238">DNA-binding</keyword>
<reference evidence="5 6" key="1">
    <citation type="submission" date="2021-01" db="EMBL/GenBank/DDBJ databases">
        <title>Genomic Encyclopedia of Type Strains, Phase IV (KMG-IV): sequencing the most valuable type-strain genomes for metagenomic binning, comparative biology and taxonomic classification.</title>
        <authorList>
            <person name="Goeker M."/>
        </authorList>
    </citation>
    <scope>NUCLEOTIDE SEQUENCE [LARGE SCALE GENOMIC DNA]</scope>
    <source>
        <strain evidence="5 6">DSM 25879</strain>
    </source>
</reference>
<dbReference type="EMBL" id="JAFBED010000005">
    <property type="protein sequence ID" value="MBM7620938.1"/>
    <property type="molecule type" value="Genomic_DNA"/>
</dbReference>
<dbReference type="Gene3D" id="1.10.10.60">
    <property type="entry name" value="Homeodomain-like"/>
    <property type="match status" value="1"/>
</dbReference>
<keyword evidence="3" id="KW-0804">Transcription</keyword>
<dbReference type="InterPro" id="IPR046532">
    <property type="entry name" value="DUF6597"/>
</dbReference>
<accession>A0ABS2P2U0</accession>
<protein>
    <submittedName>
        <fullName evidence="5">AraC-like DNA-binding protein</fullName>
    </submittedName>
</protein>
<name>A0ABS2P2U0_9BACI</name>
<evidence type="ECO:0000256" key="2">
    <source>
        <dbReference type="ARBA" id="ARBA00023125"/>
    </source>
</evidence>
<evidence type="ECO:0000256" key="3">
    <source>
        <dbReference type="ARBA" id="ARBA00023163"/>
    </source>
</evidence>
<dbReference type="Pfam" id="PF20240">
    <property type="entry name" value="DUF6597"/>
    <property type="match status" value="1"/>
</dbReference>
<dbReference type="RefSeq" id="WP_204417201.1">
    <property type="nucleotide sequence ID" value="NZ_JAFBED010000005.1"/>
</dbReference>
<feature type="domain" description="HTH araC/xylS-type" evidence="4">
    <location>
        <begin position="156"/>
        <end position="257"/>
    </location>
</feature>
<keyword evidence="1" id="KW-0805">Transcription regulation</keyword>
<dbReference type="SUPFAM" id="SSF46689">
    <property type="entry name" value="Homeodomain-like"/>
    <property type="match status" value="1"/>
</dbReference>
<dbReference type="PRINTS" id="PR00032">
    <property type="entry name" value="HTHARAC"/>
</dbReference>
<organism evidence="5 6">
    <name type="scientific">Sutcliffiella tianshenii</name>
    <dbReference type="NCBI Taxonomy" id="1463404"/>
    <lineage>
        <taxon>Bacteria</taxon>
        <taxon>Bacillati</taxon>
        <taxon>Bacillota</taxon>
        <taxon>Bacilli</taxon>
        <taxon>Bacillales</taxon>
        <taxon>Bacillaceae</taxon>
        <taxon>Sutcliffiella</taxon>
    </lineage>
</organism>
<dbReference type="SMART" id="SM00342">
    <property type="entry name" value="HTH_ARAC"/>
    <property type="match status" value="1"/>
</dbReference>
<dbReference type="InterPro" id="IPR009057">
    <property type="entry name" value="Homeodomain-like_sf"/>
</dbReference>